<dbReference type="InterPro" id="IPR011009">
    <property type="entry name" value="Kinase-like_dom_sf"/>
</dbReference>
<evidence type="ECO:0000259" key="2">
    <source>
        <dbReference type="Pfam" id="PF01636"/>
    </source>
</evidence>
<comment type="caution">
    <text evidence="3">The sequence shown here is derived from an EMBL/GenBank/DDBJ whole genome shotgun (WGS) entry which is preliminary data.</text>
</comment>
<dbReference type="PANTHER" id="PTHR21310:SF13">
    <property type="entry name" value="AMINOGLYCOSIDE PHOSPHOTRANSFERASE DOMAIN-CONTAINING PROTEIN"/>
    <property type="match status" value="1"/>
</dbReference>
<keyword evidence="4" id="KW-1185">Reference proteome</keyword>
<dbReference type="STRING" id="252740.A0A423VAB3"/>
<organism evidence="3 4">
    <name type="scientific">Cytospora chrysosperma</name>
    <name type="common">Cytospora canker fungus</name>
    <name type="synonym">Sphaeria chrysosperma</name>
    <dbReference type="NCBI Taxonomy" id="252740"/>
    <lineage>
        <taxon>Eukaryota</taxon>
        <taxon>Fungi</taxon>
        <taxon>Dikarya</taxon>
        <taxon>Ascomycota</taxon>
        <taxon>Pezizomycotina</taxon>
        <taxon>Sordariomycetes</taxon>
        <taxon>Sordariomycetidae</taxon>
        <taxon>Diaporthales</taxon>
        <taxon>Cytosporaceae</taxon>
        <taxon>Cytospora</taxon>
    </lineage>
</organism>
<reference evidence="3 4" key="1">
    <citation type="submission" date="2015-09" db="EMBL/GenBank/DDBJ databases">
        <title>Host preference determinants of Valsa canker pathogens revealed by comparative genomics.</title>
        <authorList>
            <person name="Yin Z."/>
            <person name="Huang L."/>
        </authorList>
    </citation>
    <scope>NUCLEOTIDE SEQUENCE [LARGE SCALE GENOMIC DNA]</scope>
    <source>
        <strain evidence="3 4">YSFL</strain>
    </source>
</reference>
<name>A0A423VAB3_CYTCH</name>
<dbReference type="AlphaFoldDB" id="A0A423VAB3"/>
<gene>
    <name evidence="3" type="ORF">VSDG_09538</name>
</gene>
<dbReference type="PANTHER" id="PTHR21310">
    <property type="entry name" value="AMINOGLYCOSIDE PHOSPHOTRANSFERASE-RELATED-RELATED"/>
    <property type="match status" value="1"/>
</dbReference>
<accession>A0A423VAB3</accession>
<dbReference type="OrthoDB" id="10003767at2759"/>
<dbReference type="Proteomes" id="UP000284375">
    <property type="component" value="Unassembled WGS sequence"/>
</dbReference>
<evidence type="ECO:0000256" key="1">
    <source>
        <dbReference type="SAM" id="MobiDB-lite"/>
    </source>
</evidence>
<proteinExistence type="predicted"/>
<feature type="region of interest" description="Disordered" evidence="1">
    <location>
        <begin position="320"/>
        <end position="352"/>
    </location>
</feature>
<evidence type="ECO:0000313" key="4">
    <source>
        <dbReference type="Proteomes" id="UP000284375"/>
    </source>
</evidence>
<dbReference type="InterPro" id="IPR002575">
    <property type="entry name" value="Aminoglycoside_PTrfase"/>
</dbReference>
<protein>
    <recommendedName>
        <fullName evidence="2">Aminoglycoside phosphotransferase domain-containing protein</fullName>
    </recommendedName>
</protein>
<dbReference type="EMBL" id="LJZO01000074">
    <property type="protein sequence ID" value="ROV87872.1"/>
    <property type="molecule type" value="Genomic_DNA"/>
</dbReference>
<dbReference type="SUPFAM" id="SSF56112">
    <property type="entry name" value="Protein kinase-like (PK-like)"/>
    <property type="match status" value="1"/>
</dbReference>
<dbReference type="InterPro" id="IPR051678">
    <property type="entry name" value="AGP_Transferase"/>
</dbReference>
<evidence type="ECO:0000313" key="3">
    <source>
        <dbReference type="EMBL" id="ROV87872.1"/>
    </source>
</evidence>
<feature type="domain" description="Aminoglycoside phosphotransferase" evidence="2">
    <location>
        <begin position="49"/>
        <end position="304"/>
    </location>
</feature>
<sequence>MVRDSQDGLEWVDTGLRLVPCWTREPSLEAIERVCRRQLGIRPEDTCTVSFYAGGAFNKLYLVSTANPLLIRVSLPVHPHLKTRGEVATLQWVRDNTDIPVPKVVAFQDSNDNEIGFEWILMELMPGTSAYRRWRTMSMEQKAAFTGRLAEFQAQLSRYGDPDTAFRNIGTLNADSEQGAVGMPKGFLPGQLISHELFMGDRLRYDVPRGPFHSSHDWLRSELNIIILEQTAAIEKAEDKDDREDAEEILHSAQKLLSLLPKIFPERQENPEVTAIWHDDLNLRNILVDDEGKITAIVDWECVSALPFWMAANMPKFLTDGGRQEEPRREAYKDETPQGSVASEKDGCTDDLDNEGKNQLYWIHLMEYEVTRLQEVYDAKLRQLWPDRPVEDSRVKVDFYDVMLQCSAGFFLKQVGTWVDSLERGDIIRWADAFN</sequence>
<feature type="compositionally biased region" description="Basic and acidic residues" evidence="1">
    <location>
        <begin position="322"/>
        <end position="336"/>
    </location>
</feature>
<dbReference type="Gene3D" id="3.90.1200.10">
    <property type="match status" value="1"/>
</dbReference>
<dbReference type="Pfam" id="PF01636">
    <property type="entry name" value="APH"/>
    <property type="match status" value="1"/>
</dbReference>